<evidence type="ECO:0000256" key="18">
    <source>
        <dbReference type="SAM" id="MobiDB-lite"/>
    </source>
</evidence>
<dbReference type="Pfam" id="PF00752">
    <property type="entry name" value="XPG_N"/>
    <property type="match status" value="1"/>
</dbReference>
<evidence type="ECO:0000256" key="10">
    <source>
        <dbReference type="ARBA" id="ARBA00023128"/>
    </source>
</evidence>
<dbReference type="SUPFAM" id="SSF47807">
    <property type="entry name" value="5' to 3' exonuclease, C-terminal subdomain"/>
    <property type="match status" value="1"/>
</dbReference>
<dbReference type="InterPro" id="IPR019974">
    <property type="entry name" value="XPG_CS"/>
</dbReference>
<comment type="subcellular location">
    <subcellularLocation>
        <location evidence="16">Nucleus</location>
        <location evidence="16">Nucleolus</location>
    </subcellularLocation>
    <subcellularLocation>
        <location evidence="16">Nucleus</location>
        <location evidence="16">Nucleoplasm</location>
    </subcellularLocation>
    <subcellularLocation>
        <location evidence="16">Mitochondrion</location>
    </subcellularLocation>
    <text evidence="16">Resides mostly in the nucleoli and relocalizes to the nucleoplasm upon DNA damage.</text>
</comment>
<evidence type="ECO:0000256" key="15">
    <source>
        <dbReference type="ARBA" id="ARBA00063178"/>
    </source>
</evidence>
<keyword evidence="5 16" id="KW-0255">Endonuclease</keyword>
<dbReference type="GO" id="GO:0005730">
    <property type="term" value="C:nucleolus"/>
    <property type="evidence" value="ECO:0007669"/>
    <property type="project" value="UniProtKB-SubCell"/>
</dbReference>
<gene>
    <name evidence="22" type="primary">LOC117239484</name>
    <name evidence="16" type="synonym">Fen1</name>
</gene>
<evidence type="ECO:0000313" key="22">
    <source>
        <dbReference type="RefSeq" id="XP_033360971.1"/>
    </source>
</evidence>
<feature type="compositionally biased region" description="Basic residues" evidence="18">
    <location>
        <begin position="345"/>
        <end position="363"/>
    </location>
</feature>
<dbReference type="InterPro" id="IPR036279">
    <property type="entry name" value="5-3_exonuclease_C_sf"/>
</dbReference>
<keyword evidence="6 16" id="KW-0227">DNA damage</keyword>
<dbReference type="GeneID" id="117239484"/>
<keyword evidence="12 16" id="KW-0539">Nucleus</keyword>
<dbReference type="GO" id="GO:0004523">
    <property type="term" value="F:RNA-DNA hybrid ribonuclease activity"/>
    <property type="evidence" value="ECO:0007669"/>
    <property type="project" value="TreeGrafter"/>
</dbReference>
<accession>A0A6J3L8P3</accession>
<dbReference type="GO" id="GO:0008409">
    <property type="term" value="F:5'-3' exonuclease activity"/>
    <property type="evidence" value="ECO:0007669"/>
    <property type="project" value="UniProtKB-UniRule"/>
</dbReference>
<keyword evidence="8 16" id="KW-0269">Exonuclease</keyword>
<feature type="region of interest" description="Disordered" evidence="18">
    <location>
        <begin position="324"/>
        <end position="363"/>
    </location>
</feature>
<dbReference type="FunFam" id="1.10.150.20:FF:000009">
    <property type="entry name" value="Flap endonuclease 1"/>
    <property type="match status" value="1"/>
</dbReference>
<reference evidence="22" key="1">
    <citation type="submission" date="2025-08" db="UniProtKB">
        <authorList>
            <consortium name="RefSeq"/>
        </authorList>
    </citation>
    <scope>IDENTIFICATION</scope>
    <source>
        <tissue evidence="22">Muscle</tissue>
    </source>
</reference>
<sequence length="363" mass="40938">MGILGLSKLIADIAPSAIKEQELKHYFVRSEGAQLTSVNGETTSHLMGTFYRTIRLVEQGIKPVYVFDGKPPNLKGGELAKRAERRDETQKLLQAAEEAGNAEDIEKFNRRLVKVTKEHAEEAKQLLQLMGIPYIDAPCEAEAQCAALVKAGKVFATATEDMDALTFGCNVLLRRLTFSEARKMPVQEFHFDKVLEDLGLNHDEFIDLCIMLGCDYTSSIKGVGPKRAIELIKTHRSLEKIIENLDTKKFSIPEDWNYKEARLLFQEPEVTDPETIDLKWTEPNEEGLVKYLCGDKQFNEERVRNGAKKLYKARNTSTQGRLDTFFKVLPNPNPPKRKAEDTKGAAKKNKKGTTGKPRGRQPK</sequence>
<dbReference type="InterPro" id="IPR006086">
    <property type="entry name" value="XPG-I_dom"/>
</dbReference>
<keyword evidence="9 16" id="KW-0460">Magnesium</keyword>
<dbReference type="InterPro" id="IPR029060">
    <property type="entry name" value="PIN-like_dom_sf"/>
</dbReference>
<dbReference type="GO" id="GO:0003677">
    <property type="term" value="F:DNA binding"/>
    <property type="evidence" value="ECO:0007669"/>
    <property type="project" value="UniProtKB-UniRule"/>
</dbReference>
<dbReference type="Gene3D" id="1.10.150.20">
    <property type="entry name" value="5' to 3' exonuclease, C-terminal subdomain"/>
    <property type="match status" value="1"/>
</dbReference>
<evidence type="ECO:0000256" key="11">
    <source>
        <dbReference type="ARBA" id="ARBA00023204"/>
    </source>
</evidence>
<dbReference type="HAMAP" id="MF_00614">
    <property type="entry name" value="Fen"/>
    <property type="match status" value="1"/>
</dbReference>
<dbReference type="GO" id="GO:0017108">
    <property type="term" value="F:5'-flap endonuclease activity"/>
    <property type="evidence" value="ECO:0007669"/>
    <property type="project" value="UniProtKB-UniRule"/>
</dbReference>
<dbReference type="InterPro" id="IPR023426">
    <property type="entry name" value="Flap_endonuc"/>
</dbReference>
<keyword evidence="3 16" id="KW-0540">Nuclease</keyword>
<evidence type="ECO:0000256" key="9">
    <source>
        <dbReference type="ARBA" id="ARBA00022842"/>
    </source>
</evidence>
<evidence type="ECO:0000256" key="16">
    <source>
        <dbReference type="HAMAP-Rule" id="MF_03140"/>
    </source>
</evidence>
<dbReference type="CTD" id="2237"/>
<dbReference type="AlphaFoldDB" id="A0A6J3L8P3"/>
<evidence type="ECO:0000256" key="8">
    <source>
        <dbReference type="ARBA" id="ARBA00022839"/>
    </source>
</evidence>
<dbReference type="GO" id="GO:0030145">
    <property type="term" value="F:manganese ion binding"/>
    <property type="evidence" value="ECO:0007669"/>
    <property type="project" value="TreeGrafter"/>
</dbReference>
<protein>
    <recommendedName>
        <fullName evidence="16">Flap endonuclease 1</fullName>
        <shortName evidence="16">FEN-1</shortName>
        <ecNumber evidence="16">3.1.-.-</ecNumber>
    </recommendedName>
    <alternativeName>
        <fullName evidence="16">Flap structure-specific endonuclease 1</fullName>
    </alternativeName>
</protein>
<keyword evidence="11 16" id="KW-0234">DNA repair</keyword>
<dbReference type="InterPro" id="IPR006085">
    <property type="entry name" value="XPG_DNA_repair_N"/>
</dbReference>
<evidence type="ECO:0000259" key="20">
    <source>
        <dbReference type="SMART" id="SM00485"/>
    </source>
</evidence>
<dbReference type="SUPFAM" id="SSF88723">
    <property type="entry name" value="PIN domain-like"/>
    <property type="match status" value="1"/>
</dbReference>
<dbReference type="Proteomes" id="UP000504631">
    <property type="component" value="Unplaced"/>
</dbReference>
<evidence type="ECO:0000256" key="4">
    <source>
        <dbReference type="ARBA" id="ARBA00022723"/>
    </source>
</evidence>
<keyword evidence="7 16" id="KW-0378">Hydrolase</keyword>
<dbReference type="PANTHER" id="PTHR11081">
    <property type="entry name" value="FLAP ENDONUCLEASE FAMILY MEMBER"/>
    <property type="match status" value="1"/>
</dbReference>
<evidence type="ECO:0000256" key="12">
    <source>
        <dbReference type="ARBA" id="ARBA00023242"/>
    </source>
</evidence>
<dbReference type="Pfam" id="PF00867">
    <property type="entry name" value="XPG_I"/>
    <property type="match status" value="1"/>
</dbReference>
<dbReference type="CDD" id="cd09867">
    <property type="entry name" value="PIN_FEN1"/>
    <property type="match status" value="1"/>
</dbReference>
<evidence type="ECO:0000256" key="17">
    <source>
        <dbReference type="SAM" id="Coils"/>
    </source>
</evidence>
<dbReference type="InterPro" id="IPR008918">
    <property type="entry name" value="HhH2"/>
</dbReference>
<evidence type="ECO:0000256" key="6">
    <source>
        <dbReference type="ARBA" id="ARBA00022763"/>
    </source>
</evidence>
<keyword evidence="2 16" id="KW-0235">DNA replication</keyword>
<dbReference type="FunFam" id="3.40.50.1010:FF:000016">
    <property type="entry name" value="Flap endonuclease 1"/>
    <property type="match status" value="1"/>
</dbReference>
<organism evidence="21 22">
    <name type="scientific">Bombus vosnesenskii</name>
    <dbReference type="NCBI Taxonomy" id="207650"/>
    <lineage>
        <taxon>Eukaryota</taxon>
        <taxon>Metazoa</taxon>
        <taxon>Ecdysozoa</taxon>
        <taxon>Arthropoda</taxon>
        <taxon>Hexapoda</taxon>
        <taxon>Insecta</taxon>
        <taxon>Pterygota</taxon>
        <taxon>Neoptera</taxon>
        <taxon>Endopterygota</taxon>
        <taxon>Hymenoptera</taxon>
        <taxon>Apocrita</taxon>
        <taxon>Aculeata</taxon>
        <taxon>Apoidea</taxon>
        <taxon>Anthophila</taxon>
        <taxon>Apidae</taxon>
        <taxon>Bombus</taxon>
        <taxon>Pyrobombus</taxon>
    </lineage>
</organism>
<proteinExistence type="inferred from homology"/>
<feature type="domain" description="XPG N-terminal" evidence="20">
    <location>
        <begin position="1"/>
        <end position="89"/>
    </location>
</feature>
<feature type="coiled-coil region" evidence="17">
    <location>
        <begin position="79"/>
        <end position="125"/>
    </location>
</feature>
<dbReference type="RefSeq" id="XP_033360971.1">
    <property type="nucleotide sequence ID" value="XM_033505080.1"/>
</dbReference>
<dbReference type="PROSITE" id="PS00842">
    <property type="entry name" value="XPG_2"/>
    <property type="match status" value="1"/>
</dbReference>
<dbReference type="SMART" id="SM00484">
    <property type="entry name" value="XPGI"/>
    <property type="match status" value="1"/>
</dbReference>
<dbReference type="GO" id="GO:0043137">
    <property type="term" value="P:DNA replication, removal of RNA primer"/>
    <property type="evidence" value="ECO:0007669"/>
    <property type="project" value="UniProtKB-UniRule"/>
</dbReference>
<dbReference type="PANTHER" id="PTHR11081:SF9">
    <property type="entry name" value="FLAP ENDONUCLEASE 1"/>
    <property type="match status" value="1"/>
</dbReference>
<comment type="subunit">
    <text evidence="15">Interacts with PCNA1 and PCNA2. Three molecules of FEN1 bind to one PCNA trimer with each molecule binding to one PCNA monomer. PCNA stimulates the nuclease activity without altering cleavage specificity.</text>
</comment>
<feature type="domain" description="XPG-I" evidence="19">
    <location>
        <begin position="128"/>
        <end position="200"/>
    </location>
</feature>
<dbReference type="Gene3D" id="3.40.50.1010">
    <property type="entry name" value="5'-nuclease"/>
    <property type="match status" value="1"/>
</dbReference>
<evidence type="ECO:0000313" key="21">
    <source>
        <dbReference type="Proteomes" id="UP000504631"/>
    </source>
</evidence>
<keyword evidence="10 16" id="KW-0496">Mitochondrion</keyword>
<dbReference type="GO" id="GO:0000287">
    <property type="term" value="F:magnesium ion binding"/>
    <property type="evidence" value="ECO:0007669"/>
    <property type="project" value="UniProtKB-UniRule"/>
</dbReference>
<evidence type="ECO:0000256" key="3">
    <source>
        <dbReference type="ARBA" id="ARBA00022722"/>
    </source>
</evidence>
<name>A0A6J3L8P3_9HYME</name>
<evidence type="ECO:0000256" key="14">
    <source>
        <dbReference type="ARBA" id="ARBA00034726"/>
    </source>
</evidence>
<evidence type="ECO:0000259" key="19">
    <source>
        <dbReference type="SMART" id="SM00484"/>
    </source>
</evidence>
<keyword evidence="4 16" id="KW-0479">Metal-binding</keyword>
<dbReference type="GO" id="GO:0006284">
    <property type="term" value="P:base-excision repair"/>
    <property type="evidence" value="ECO:0007669"/>
    <property type="project" value="UniProtKB-UniRule"/>
</dbReference>
<dbReference type="SMART" id="SM00279">
    <property type="entry name" value="HhH2"/>
    <property type="match status" value="1"/>
</dbReference>
<dbReference type="GO" id="GO:0005654">
    <property type="term" value="C:nucleoplasm"/>
    <property type="evidence" value="ECO:0007669"/>
    <property type="project" value="UniProtKB-SubCell"/>
</dbReference>
<evidence type="ECO:0000256" key="2">
    <source>
        <dbReference type="ARBA" id="ARBA00022705"/>
    </source>
</evidence>
<dbReference type="PROSITE" id="PS00841">
    <property type="entry name" value="XPG_1"/>
    <property type="match status" value="1"/>
</dbReference>
<keyword evidence="1 16" id="KW-0597">Phosphoprotein</keyword>
<evidence type="ECO:0000256" key="1">
    <source>
        <dbReference type="ARBA" id="ARBA00022553"/>
    </source>
</evidence>
<comment type="similarity">
    <text evidence="14 16">Belongs to the XPG/RAD2 endonuclease family. FEN1 subfamily.</text>
</comment>
<evidence type="ECO:0000256" key="5">
    <source>
        <dbReference type="ARBA" id="ARBA00022759"/>
    </source>
</evidence>
<dbReference type="InterPro" id="IPR006084">
    <property type="entry name" value="XPG/Rad2"/>
</dbReference>
<comment type="cofactor">
    <cofactor evidence="16">
        <name>Mg(2+)</name>
        <dbReference type="ChEBI" id="CHEBI:18420"/>
    </cofactor>
    <text evidence="16">Binds 2 magnesium ions per subunit. They probably participate in the reaction catalyzed by the enzyme. May bind an additional third magnesium ion after substrate binding.</text>
</comment>
<keyword evidence="21" id="KW-1185">Reference proteome</keyword>
<keyword evidence="17" id="KW-0175">Coiled coil</keyword>
<comment type="function">
    <text evidence="13 16">Structure-specific nuclease with 5'-flap endonuclease and 5'-3' exonuclease activities involved in DNA replication and repair. During DNA replication, cleaves the 5'-overhanging flap structure that is generated by displacement synthesis when DNA polymerase encounters the 5'-end of a downstream Okazaki fragment. It enters the flap from the 5'-end and then tracks to cleave the flap base, leaving a nick for ligation. Also involved in the long patch base excision repair (LP-BER) pathway, by cleaving within the apurinic/apyrimidinic (AP) site-terminated flap. Acts as a genome stabilization factor that prevents flaps from equilibrating into structures that lead to duplications and deletions. Also possesses 5'-3' exonuclease activity on nicked or gapped double-stranded DNA, and exhibits RNase H activity. Also involved in replication and repair of rDNA and in repairing mitochondrial DNA.</text>
</comment>
<dbReference type="PRINTS" id="PR00853">
    <property type="entry name" value="XPGRADSUPER"/>
</dbReference>
<evidence type="ECO:0000256" key="7">
    <source>
        <dbReference type="ARBA" id="ARBA00022801"/>
    </source>
</evidence>
<dbReference type="SMART" id="SM00485">
    <property type="entry name" value="XPGN"/>
    <property type="match status" value="1"/>
</dbReference>
<evidence type="ECO:0000256" key="13">
    <source>
        <dbReference type="ARBA" id="ARBA00029382"/>
    </source>
</evidence>
<dbReference type="EC" id="3.1.-.-" evidence="16"/>
<dbReference type="GO" id="GO:0005739">
    <property type="term" value="C:mitochondrion"/>
    <property type="evidence" value="ECO:0007669"/>
    <property type="project" value="UniProtKB-SubCell"/>
</dbReference>